<name>A0ABY5D1Y9_9ACTN</name>
<protein>
    <submittedName>
        <fullName evidence="1">Uncharacterized protein</fullName>
    </submittedName>
</protein>
<dbReference type="Proteomes" id="UP001055940">
    <property type="component" value="Chromosome"/>
</dbReference>
<proteinExistence type="predicted"/>
<dbReference type="RefSeq" id="WP_254416851.1">
    <property type="nucleotide sequence ID" value="NZ_BAAAJB010000003.1"/>
</dbReference>
<evidence type="ECO:0000313" key="1">
    <source>
        <dbReference type="EMBL" id="USY17273.1"/>
    </source>
</evidence>
<reference evidence="1" key="1">
    <citation type="submission" date="2022-06" db="EMBL/GenBank/DDBJ databases">
        <authorList>
            <person name="Ping M."/>
        </authorList>
    </citation>
    <scope>NUCLEOTIDE SEQUENCE</scope>
    <source>
        <strain evidence="1">JCM11759T</strain>
    </source>
</reference>
<dbReference type="EMBL" id="CP099837">
    <property type="protein sequence ID" value="USY17273.1"/>
    <property type="molecule type" value="Genomic_DNA"/>
</dbReference>
<sequence length="75" mass="8418">MRLRVFIRTLSGKSYETTGDQVARPGDGENRQKVIRQLTEKLQAGHPVTFTDSDGECYIIPPNAVEVVTVQEQKD</sequence>
<organism evidence="1 2">
    <name type="scientific">Nocardiopsis exhalans</name>
    <dbReference type="NCBI Taxonomy" id="163604"/>
    <lineage>
        <taxon>Bacteria</taxon>
        <taxon>Bacillati</taxon>
        <taxon>Actinomycetota</taxon>
        <taxon>Actinomycetes</taxon>
        <taxon>Streptosporangiales</taxon>
        <taxon>Nocardiopsidaceae</taxon>
        <taxon>Nocardiopsis</taxon>
    </lineage>
</organism>
<evidence type="ECO:0000313" key="2">
    <source>
        <dbReference type="Proteomes" id="UP001055940"/>
    </source>
</evidence>
<accession>A0ABY5D1Y9</accession>
<keyword evidence="2" id="KW-1185">Reference proteome</keyword>
<gene>
    <name evidence="1" type="ORF">NE857_18140</name>
</gene>